<gene>
    <name evidence="3" type="ORF">g.35967</name>
</gene>
<dbReference type="EMBL" id="GGMR01000254">
    <property type="protein sequence ID" value="MBY12873.1"/>
    <property type="molecule type" value="Transcribed_RNA"/>
</dbReference>
<dbReference type="Pfam" id="PF00098">
    <property type="entry name" value="zf-CCHC"/>
    <property type="match status" value="1"/>
</dbReference>
<evidence type="ECO:0000256" key="1">
    <source>
        <dbReference type="PROSITE-ProRule" id="PRU00047"/>
    </source>
</evidence>
<dbReference type="GO" id="GO:0008270">
    <property type="term" value="F:zinc ion binding"/>
    <property type="evidence" value="ECO:0007669"/>
    <property type="project" value="UniProtKB-KW"/>
</dbReference>
<dbReference type="AlphaFoldDB" id="A0A2S2N6N3"/>
<name>A0A2S2N6N3_SCHGA</name>
<evidence type="ECO:0000313" key="3">
    <source>
        <dbReference type="EMBL" id="MBY12873.1"/>
    </source>
</evidence>
<sequence>MKGKMVFINCSGVRVHKGTVSHTQQPRLKSGPGRKAKKCYNCSKFGHLARDCRRPAKRPLAIMPAPPSPEAMSTAGTVSSGRTVRSAVTVASTVNSVTASAVAAWRDATAAMQQLDINELMDSLESPDPEDVPGDIVADDVSSYIHCFCICS</sequence>
<keyword evidence="1" id="KW-0863">Zinc-finger</keyword>
<reference evidence="3" key="1">
    <citation type="submission" date="2018-04" db="EMBL/GenBank/DDBJ databases">
        <title>Transcriptome of Schizaphis graminum biotype I.</title>
        <authorList>
            <person name="Scully E.D."/>
            <person name="Geib S.M."/>
            <person name="Palmer N.A."/>
            <person name="Koch K."/>
            <person name="Bradshaw J."/>
            <person name="Heng-Moss T."/>
            <person name="Sarath G."/>
        </authorList>
    </citation>
    <scope>NUCLEOTIDE SEQUENCE</scope>
</reference>
<keyword evidence="1" id="KW-0479">Metal-binding</keyword>
<keyword evidence="1" id="KW-0862">Zinc</keyword>
<dbReference type="PROSITE" id="PS50158">
    <property type="entry name" value="ZF_CCHC"/>
    <property type="match status" value="1"/>
</dbReference>
<proteinExistence type="predicted"/>
<dbReference type="InterPro" id="IPR001878">
    <property type="entry name" value="Znf_CCHC"/>
</dbReference>
<organism evidence="3">
    <name type="scientific">Schizaphis graminum</name>
    <name type="common">Green bug aphid</name>
    <dbReference type="NCBI Taxonomy" id="13262"/>
    <lineage>
        <taxon>Eukaryota</taxon>
        <taxon>Metazoa</taxon>
        <taxon>Ecdysozoa</taxon>
        <taxon>Arthropoda</taxon>
        <taxon>Hexapoda</taxon>
        <taxon>Insecta</taxon>
        <taxon>Pterygota</taxon>
        <taxon>Neoptera</taxon>
        <taxon>Paraneoptera</taxon>
        <taxon>Hemiptera</taxon>
        <taxon>Sternorrhyncha</taxon>
        <taxon>Aphidomorpha</taxon>
        <taxon>Aphidoidea</taxon>
        <taxon>Aphididae</taxon>
        <taxon>Aphidini</taxon>
        <taxon>Schizaphis</taxon>
    </lineage>
</organism>
<accession>A0A2S2N6N3</accession>
<dbReference type="Gene3D" id="4.10.60.10">
    <property type="entry name" value="Zinc finger, CCHC-type"/>
    <property type="match status" value="1"/>
</dbReference>
<dbReference type="SMART" id="SM00343">
    <property type="entry name" value="ZnF_C2HC"/>
    <property type="match status" value="1"/>
</dbReference>
<dbReference type="SUPFAM" id="SSF57756">
    <property type="entry name" value="Retrovirus zinc finger-like domains"/>
    <property type="match status" value="1"/>
</dbReference>
<dbReference type="GO" id="GO:0003676">
    <property type="term" value="F:nucleic acid binding"/>
    <property type="evidence" value="ECO:0007669"/>
    <property type="project" value="InterPro"/>
</dbReference>
<dbReference type="InterPro" id="IPR036875">
    <property type="entry name" value="Znf_CCHC_sf"/>
</dbReference>
<feature type="domain" description="CCHC-type" evidence="2">
    <location>
        <begin position="38"/>
        <end position="54"/>
    </location>
</feature>
<evidence type="ECO:0000259" key="2">
    <source>
        <dbReference type="PROSITE" id="PS50158"/>
    </source>
</evidence>
<protein>
    <recommendedName>
        <fullName evidence="2">CCHC-type domain-containing protein</fullName>
    </recommendedName>
</protein>